<gene>
    <name evidence="1" type="ORF">ADEAN_000780000</name>
</gene>
<accession>S9VJN3</accession>
<keyword evidence="2" id="KW-1185">Reference proteome</keyword>
<name>S9VJN3_9TRYP</name>
<dbReference type="VEuPathDB" id="TriTrypDB:ADEAN_000780000"/>
<evidence type="ECO:0000313" key="1">
    <source>
        <dbReference type="EMBL" id="CAD2220285.1"/>
    </source>
</evidence>
<dbReference type="EMBL" id="LR877160">
    <property type="protein sequence ID" value="CAD2220285.1"/>
    <property type="molecule type" value="Genomic_DNA"/>
</dbReference>
<evidence type="ECO:0000313" key="2">
    <source>
        <dbReference type="Proteomes" id="UP000515908"/>
    </source>
</evidence>
<dbReference type="Proteomes" id="UP000515908">
    <property type="component" value="Chromosome 16"/>
</dbReference>
<dbReference type="OrthoDB" id="269031at2759"/>
<protein>
    <submittedName>
        <fullName evidence="1">Uncharacterized protein</fullName>
    </submittedName>
</protein>
<dbReference type="AlphaFoldDB" id="S9VJN3"/>
<organism evidence="1 2">
    <name type="scientific">Angomonas deanei</name>
    <dbReference type="NCBI Taxonomy" id="59799"/>
    <lineage>
        <taxon>Eukaryota</taxon>
        <taxon>Discoba</taxon>
        <taxon>Euglenozoa</taxon>
        <taxon>Kinetoplastea</taxon>
        <taxon>Metakinetoplastina</taxon>
        <taxon>Trypanosomatida</taxon>
        <taxon>Trypanosomatidae</taxon>
        <taxon>Strigomonadinae</taxon>
        <taxon>Angomonas</taxon>
    </lineage>
</organism>
<reference evidence="1 2" key="1">
    <citation type="submission" date="2020-08" db="EMBL/GenBank/DDBJ databases">
        <authorList>
            <person name="Newling K."/>
            <person name="Davey J."/>
            <person name="Forrester S."/>
        </authorList>
    </citation>
    <scope>NUCLEOTIDE SEQUENCE [LARGE SCALE GENOMIC DNA]</scope>
    <source>
        <strain evidence="2">Crithidia deanei Carvalho (ATCC PRA-265)</strain>
    </source>
</reference>
<proteinExistence type="predicted"/>
<sequence>MPPKFVPRHQVHVSALTRLKAWWNGVDNAEALARYGEQGMLASMWRDWKGTLIVLGCVFTFVVGRLQSNRANYFLDNIELNRQKYYRKDFVPEYVEGAPSAVYDGARGYSTKDPETGLMINADNKFSTSETREELFRRVDSAEVTDSMVEAAERVLSSRRYNR</sequence>